<evidence type="ECO:0000256" key="10">
    <source>
        <dbReference type="ARBA" id="ARBA00023136"/>
    </source>
</evidence>
<evidence type="ECO:0000256" key="4">
    <source>
        <dbReference type="ARBA" id="ARBA00015841"/>
    </source>
</evidence>
<keyword evidence="6" id="KW-0808">Transferase</keyword>
<evidence type="ECO:0000256" key="2">
    <source>
        <dbReference type="ARBA" id="ARBA00004922"/>
    </source>
</evidence>
<keyword evidence="5" id="KW-0328">Glycosyltransferase</keyword>
<comment type="caution">
    <text evidence="14">The sequence shown here is derived from an EMBL/GenBank/DDBJ whole genome shotgun (WGS) entry which is preliminary data.</text>
</comment>
<dbReference type="EMBL" id="LXPE01000112">
    <property type="protein sequence ID" value="OBA25410.1"/>
    <property type="molecule type" value="Genomic_DNA"/>
</dbReference>
<reference evidence="15" key="1">
    <citation type="journal article" date="2016" name="Proc. Natl. Acad. Sci. U.S.A.">
        <title>Comparative genomics of biotechnologically important yeasts.</title>
        <authorList>
            <person name="Riley R."/>
            <person name="Haridas S."/>
            <person name="Wolfe K.H."/>
            <person name="Lopes M.R."/>
            <person name="Hittinger C.T."/>
            <person name="Goeker M."/>
            <person name="Salamov A.A."/>
            <person name="Wisecaver J.H."/>
            <person name="Long T.M."/>
            <person name="Calvey C.H."/>
            <person name="Aerts A.L."/>
            <person name="Barry K.W."/>
            <person name="Choi C."/>
            <person name="Clum A."/>
            <person name="Coughlan A.Y."/>
            <person name="Deshpande S."/>
            <person name="Douglass A.P."/>
            <person name="Hanson S.J."/>
            <person name="Klenk H.-P."/>
            <person name="LaButti K.M."/>
            <person name="Lapidus A."/>
            <person name="Lindquist E.A."/>
            <person name="Lipzen A.M."/>
            <person name="Meier-Kolthoff J.P."/>
            <person name="Ohm R.A."/>
            <person name="Otillar R.P."/>
            <person name="Pangilinan J.L."/>
            <person name="Peng Y."/>
            <person name="Rokas A."/>
            <person name="Rosa C.A."/>
            <person name="Scheuner C."/>
            <person name="Sibirny A.A."/>
            <person name="Slot J.C."/>
            <person name="Stielow J.B."/>
            <person name="Sun H."/>
            <person name="Kurtzman C.P."/>
            <person name="Blackwell M."/>
            <person name="Grigoriev I.V."/>
            <person name="Jeffries T.W."/>
        </authorList>
    </citation>
    <scope>NUCLEOTIDE SEQUENCE [LARGE SCALE GENOMIC DNA]</scope>
    <source>
        <strain evidence="15">NRRL Y-1626</strain>
    </source>
</reference>
<feature type="transmembrane region" description="Helical" evidence="13">
    <location>
        <begin position="6"/>
        <end position="24"/>
    </location>
</feature>
<dbReference type="AlphaFoldDB" id="A0A1B7T9N2"/>
<evidence type="ECO:0000256" key="13">
    <source>
        <dbReference type="SAM" id="Phobius"/>
    </source>
</evidence>
<evidence type="ECO:0000256" key="8">
    <source>
        <dbReference type="ARBA" id="ARBA00022824"/>
    </source>
</evidence>
<keyword evidence="9 13" id="KW-1133">Transmembrane helix</keyword>
<evidence type="ECO:0000256" key="5">
    <source>
        <dbReference type="ARBA" id="ARBA00022676"/>
    </source>
</evidence>
<comment type="subcellular location">
    <subcellularLocation>
        <location evidence="1">Endoplasmic reticulum membrane</location>
        <topology evidence="1">Single-pass membrane protein</topology>
    </subcellularLocation>
</comment>
<evidence type="ECO:0000256" key="12">
    <source>
        <dbReference type="ARBA" id="ARBA00030745"/>
    </source>
</evidence>
<dbReference type="PANTHER" id="PTHR13036:SF0">
    <property type="entry name" value="CHITOBIOSYLDIPHOSPHODOLICHOL BETA-MANNOSYLTRANSFERASE"/>
    <property type="match status" value="1"/>
</dbReference>
<dbReference type="InterPro" id="IPR026051">
    <property type="entry name" value="ALG1-like"/>
</dbReference>
<evidence type="ECO:0000256" key="7">
    <source>
        <dbReference type="ARBA" id="ARBA00022692"/>
    </source>
</evidence>
<dbReference type="GO" id="GO:0004578">
    <property type="term" value="F:chitobiosyldiphosphodolichol beta-mannosyltransferase activity"/>
    <property type="evidence" value="ECO:0007669"/>
    <property type="project" value="UniProtKB-EC"/>
</dbReference>
<gene>
    <name evidence="14" type="ORF">HANVADRAFT_50076</name>
</gene>
<evidence type="ECO:0000256" key="6">
    <source>
        <dbReference type="ARBA" id="ARBA00022679"/>
    </source>
</evidence>
<evidence type="ECO:0000256" key="9">
    <source>
        <dbReference type="ARBA" id="ARBA00022989"/>
    </source>
</evidence>
<evidence type="ECO:0000256" key="1">
    <source>
        <dbReference type="ARBA" id="ARBA00004389"/>
    </source>
</evidence>
<protein>
    <recommendedName>
        <fullName evidence="4">Chitobiosyldiphosphodolichol beta-mannosyltransferase</fullName>
        <ecNumber evidence="3">2.4.1.142</ecNumber>
    </recommendedName>
    <alternativeName>
        <fullName evidence="12">Asparagine-linked glycosylation protein 1</fullName>
    </alternativeName>
</protein>
<keyword evidence="8" id="KW-0256">Endoplasmic reticulum</keyword>
<dbReference type="GO" id="GO:0005789">
    <property type="term" value="C:endoplasmic reticulum membrane"/>
    <property type="evidence" value="ECO:0007669"/>
    <property type="project" value="UniProtKB-SubCell"/>
</dbReference>
<dbReference type="UniPathway" id="UPA00378"/>
<comment type="pathway">
    <text evidence="2">Protein modification; protein glycosylation.</text>
</comment>
<sequence>MILTISLILLISLPLFFYLFIPYLKDLPNKHFNQKKILIIVIGPLIRSPRMLNHIKSFLLNGFEVEVVGQAMGNDLTELKDKFKSCYNLESIGDEVKEDENPNLHFHILNNVGKTQNGKLGLVTKVLNQLKELLVILWKVRSCDYLLMQNPPSIPLLPLAIFSKILFDWKIIIDWHNFGYSILALKFGSEKSLFVKIYYIIEIYLGKFADYHLTVTHKMKNVLRDTWKINRQTITT</sequence>
<dbReference type="Proteomes" id="UP000092321">
    <property type="component" value="Unassembled WGS sequence"/>
</dbReference>
<keyword evidence="7 13" id="KW-0812">Transmembrane</keyword>
<name>A0A1B7T9N2_9ASCO</name>
<dbReference type="OrthoDB" id="614844at2759"/>
<evidence type="ECO:0000256" key="11">
    <source>
        <dbReference type="ARBA" id="ARBA00024899"/>
    </source>
</evidence>
<comment type="function">
    <text evidence="11">Participates in the formation of the lipid-linked precursor oligosaccharide for N-glycosylation. Involved in assembling the dolichol-pyrophosphate-GlcNAc(2)-Man(5) intermediate on the cytoplasmic surface of the ER.</text>
</comment>
<evidence type="ECO:0000256" key="3">
    <source>
        <dbReference type="ARBA" id="ARBA00012611"/>
    </source>
</evidence>
<keyword evidence="10 13" id="KW-0472">Membrane</keyword>
<dbReference type="PANTHER" id="PTHR13036">
    <property type="entry name" value="BETA1,4 MANNOSYLTRANSFERASE"/>
    <property type="match status" value="1"/>
</dbReference>
<keyword evidence="15" id="KW-1185">Reference proteome</keyword>
<evidence type="ECO:0000313" key="15">
    <source>
        <dbReference type="Proteomes" id="UP000092321"/>
    </source>
</evidence>
<proteinExistence type="predicted"/>
<evidence type="ECO:0000313" key="14">
    <source>
        <dbReference type="EMBL" id="OBA25410.1"/>
    </source>
</evidence>
<dbReference type="EC" id="2.4.1.142" evidence="3"/>
<accession>A0A1B7T9N2</accession>
<dbReference type="SUPFAM" id="SSF53756">
    <property type="entry name" value="UDP-Glycosyltransferase/glycogen phosphorylase"/>
    <property type="match status" value="1"/>
</dbReference>
<organism evidence="14 15">
    <name type="scientific">Hanseniaspora valbyensis NRRL Y-1626</name>
    <dbReference type="NCBI Taxonomy" id="766949"/>
    <lineage>
        <taxon>Eukaryota</taxon>
        <taxon>Fungi</taxon>
        <taxon>Dikarya</taxon>
        <taxon>Ascomycota</taxon>
        <taxon>Saccharomycotina</taxon>
        <taxon>Saccharomycetes</taxon>
        <taxon>Saccharomycodales</taxon>
        <taxon>Saccharomycodaceae</taxon>
        <taxon>Hanseniaspora</taxon>
    </lineage>
</organism>